<dbReference type="SUPFAM" id="SSF50104">
    <property type="entry name" value="Translation proteins SH3-like domain"/>
    <property type="match status" value="1"/>
</dbReference>
<dbReference type="SUPFAM" id="SSF50249">
    <property type="entry name" value="Nucleic acid-binding proteins"/>
    <property type="match status" value="1"/>
</dbReference>
<keyword evidence="4" id="KW-0934">Plastid</keyword>
<name>A0A4Y5T8S1_9PHAE</name>
<keyword evidence="6" id="KW-0687">Ribonucleoprotein</keyword>
<dbReference type="Gene3D" id="2.40.50.140">
    <property type="entry name" value="Nucleic acid-binding proteins"/>
    <property type="match status" value="1"/>
</dbReference>
<dbReference type="GO" id="GO:0005762">
    <property type="term" value="C:mitochondrial large ribosomal subunit"/>
    <property type="evidence" value="ECO:0007669"/>
    <property type="project" value="TreeGrafter"/>
</dbReference>
<dbReference type="InterPro" id="IPR012340">
    <property type="entry name" value="NA-bd_OB-fold"/>
</dbReference>
<reference evidence="10" key="1">
    <citation type="submission" date="2018-02" db="EMBL/GenBank/DDBJ databases">
        <title>Mitochondrial genome of the brown alga Ishige okamurae.</title>
        <authorList>
            <person name="Liu F."/>
        </authorList>
    </citation>
    <scope>NUCLEOTIDE SEQUENCE</scope>
</reference>
<comment type="similarity">
    <text evidence="2">Belongs to the universal ribosomal protein uL2 family.</text>
</comment>
<organism evidence="10">
    <name type="scientific">Ishige okamurae</name>
    <dbReference type="NCBI Taxonomy" id="233772"/>
    <lineage>
        <taxon>Eukaryota</taxon>
        <taxon>Sar</taxon>
        <taxon>Stramenopiles</taxon>
        <taxon>Ochrophyta</taxon>
        <taxon>PX clade</taxon>
        <taxon>Phaeophyceae</taxon>
        <taxon>Ectocarpales</taxon>
        <taxon>Ishigeaceae</taxon>
        <taxon>Ishige</taxon>
    </lineage>
</organism>
<evidence type="ECO:0000256" key="6">
    <source>
        <dbReference type="ARBA" id="ARBA00023274"/>
    </source>
</evidence>
<keyword evidence="5 10" id="KW-0689">Ribosomal protein</keyword>
<dbReference type="Pfam" id="PF00181">
    <property type="entry name" value="Ribosomal_L2_N"/>
    <property type="match status" value="1"/>
</dbReference>
<dbReference type="PIRSF" id="PIRSF002158">
    <property type="entry name" value="Ribosomal_L2"/>
    <property type="match status" value="1"/>
</dbReference>
<evidence type="ECO:0000256" key="1">
    <source>
        <dbReference type="ARBA" id="ARBA00004229"/>
    </source>
</evidence>
<dbReference type="Pfam" id="PF03947">
    <property type="entry name" value="Ribosomal_L2_C"/>
    <property type="match status" value="1"/>
</dbReference>
<dbReference type="EMBL" id="MG940857">
    <property type="protein sequence ID" value="QDB64164.1"/>
    <property type="molecule type" value="Genomic_DNA"/>
</dbReference>
<dbReference type="PROSITE" id="PS00467">
    <property type="entry name" value="RIBOSOMAL_L2"/>
    <property type="match status" value="1"/>
</dbReference>
<evidence type="ECO:0000256" key="3">
    <source>
        <dbReference type="ARBA" id="ARBA00022528"/>
    </source>
</evidence>
<feature type="region of interest" description="Disordered" evidence="7">
    <location>
        <begin position="210"/>
        <end position="246"/>
    </location>
</feature>
<feature type="domain" description="Large ribosomal subunit protein uL2 C-terminal" evidence="8">
    <location>
        <begin position="113"/>
        <end position="241"/>
    </location>
</feature>
<dbReference type="GO" id="GO:0032543">
    <property type="term" value="P:mitochondrial translation"/>
    <property type="evidence" value="ECO:0007669"/>
    <property type="project" value="TreeGrafter"/>
</dbReference>
<dbReference type="InterPro" id="IPR005880">
    <property type="entry name" value="Ribosomal_uL2_bac/org-type"/>
</dbReference>
<dbReference type="GO" id="GO:0003723">
    <property type="term" value="F:RNA binding"/>
    <property type="evidence" value="ECO:0007669"/>
    <property type="project" value="InterPro"/>
</dbReference>
<protein>
    <submittedName>
        <fullName evidence="10">Ribosomal protein L2</fullName>
    </submittedName>
</protein>
<dbReference type="PANTHER" id="PTHR13691:SF5">
    <property type="entry name" value="LARGE RIBOSOMAL SUBUNIT PROTEIN UL2M"/>
    <property type="match status" value="1"/>
</dbReference>
<dbReference type="GO" id="GO:0003735">
    <property type="term" value="F:structural constituent of ribosome"/>
    <property type="evidence" value="ECO:0007669"/>
    <property type="project" value="InterPro"/>
</dbReference>
<dbReference type="GO" id="GO:0016740">
    <property type="term" value="F:transferase activity"/>
    <property type="evidence" value="ECO:0007669"/>
    <property type="project" value="InterPro"/>
</dbReference>
<dbReference type="SMART" id="SM01382">
    <property type="entry name" value="Ribosomal_L2_C"/>
    <property type="match status" value="1"/>
</dbReference>
<dbReference type="InterPro" id="IPR022666">
    <property type="entry name" value="Ribosomal_uL2_RNA-bd_dom"/>
</dbReference>
<gene>
    <name evidence="10" type="primary">rpl2</name>
</gene>
<dbReference type="AlphaFoldDB" id="A0A4Y5T8S1"/>
<dbReference type="SMART" id="SM01383">
    <property type="entry name" value="Ribosomal_L2"/>
    <property type="match status" value="1"/>
</dbReference>
<accession>A0A4Y5T8S1</accession>
<dbReference type="InterPro" id="IPR014722">
    <property type="entry name" value="Rib_uL2_dom2"/>
</dbReference>
<dbReference type="PANTHER" id="PTHR13691">
    <property type="entry name" value="RIBOSOMAL PROTEIN L2"/>
    <property type="match status" value="1"/>
</dbReference>
<evidence type="ECO:0000256" key="2">
    <source>
        <dbReference type="ARBA" id="ARBA00005636"/>
    </source>
</evidence>
<dbReference type="FunFam" id="4.10.950.10:FF:000001">
    <property type="entry name" value="50S ribosomal protein L2"/>
    <property type="match status" value="1"/>
</dbReference>
<dbReference type="InterPro" id="IPR008991">
    <property type="entry name" value="Translation_prot_SH3-like_sf"/>
</dbReference>
<dbReference type="InterPro" id="IPR022671">
    <property type="entry name" value="Ribosomal_uL2_CS"/>
</dbReference>
<dbReference type="Gene3D" id="4.10.950.10">
    <property type="entry name" value="Ribosomal protein L2, domain 3"/>
    <property type="match status" value="1"/>
</dbReference>
<evidence type="ECO:0000259" key="8">
    <source>
        <dbReference type="SMART" id="SM01382"/>
    </source>
</evidence>
<evidence type="ECO:0000256" key="7">
    <source>
        <dbReference type="SAM" id="MobiDB-lite"/>
    </source>
</evidence>
<comment type="subcellular location">
    <subcellularLocation>
        <location evidence="1">Plastid</location>
        <location evidence="1">Chloroplast</location>
    </subcellularLocation>
</comment>
<feature type="domain" description="Large ribosomal subunit protein uL2 RNA-binding" evidence="9">
    <location>
        <begin position="33"/>
        <end position="108"/>
    </location>
</feature>
<dbReference type="GO" id="GO:0009507">
    <property type="term" value="C:chloroplast"/>
    <property type="evidence" value="ECO:0007669"/>
    <property type="project" value="UniProtKB-SubCell"/>
</dbReference>
<dbReference type="NCBIfam" id="TIGR01171">
    <property type="entry name" value="rplB_bact"/>
    <property type="match status" value="1"/>
</dbReference>
<evidence type="ECO:0000259" key="9">
    <source>
        <dbReference type="SMART" id="SM01383"/>
    </source>
</evidence>
<evidence type="ECO:0000256" key="5">
    <source>
        <dbReference type="ARBA" id="ARBA00022980"/>
    </source>
</evidence>
<dbReference type="InterPro" id="IPR022669">
    <property type="entry name" value="Ribosomal_uL2_C"/>
</dbReference>
<keyword evidence="10" id="KW-0496">Mitochondrion</keyword>
<geneLocation type="mitochondrion" evidence="10"/>
<evidence type="ECO:0000256" key="4">
    <source>
        <dbReference type="ARBA" id="ARBA00022640"/>
    </source>
</evidence>
<dbReference type="Gene3D" id="2.30.30.30">
    <property type="match status" value="1"/>
</dbReference>
<evidence type="ECO:0000313" key="10">
    <source>
        <dbReference type="EMBL" id="QDB64164.1"/>
    </source>
</evidence>
<sequence>MTTSIIQVVNTSRNKLLKSSLKAKRHSWNSSKGRSNKGRITVWQRGGGHPRLYREVDLHRKTTNGITVGIEYDPNRSSFLARIFNPDTISYNYILAPIGVKKGDVVKSGLTRFGNGHSNKLKKLNTGTIVHNLSLKPGEKGQMLRSPGSYGKLLRKNAGFAQIKMRSGGIRWFDVNTIATIGIVGNHNVRYLKLRKAGQARWLGKRPSVRGVAMNPVDHPHGGGEGKTSGGRPSVTPWGKPTRKAR</sequence>
<dbReference type="InterPro" id="IPR002171">
    <property type="entry name" value="Ribosomal_uL2"/>
</dbReference>
<keyword evidence="3" id="KW-0150">Chloroplast</keyword>
<proteinExistence type="inferred from homology"/>
<dbReference type="InterPro" id="IPR014726">
    <property type="entry name" value="Ribosomal_uL2_dom3"/>
</dbReference>